<dbReference type="OrthoDB" id="2276970at2759"/>
<evidence type="ECO:0000256" key="1">
    <source>
        <dbReference type="ARBA" id="ARBA00004141"/>
    </source>
</evidence>
<dbReference type="Pfam" id="PF07690">
    <property type="entry name" value="MFS_1"/>
    <property type="match status" value="1"/>
</dbReference>
<dbReference type="GO" id="GO:0005886">
    <property type="term" value="C:plasma membrane"/>
    <property type="evidence" value="ECO:0007669"/>
    <property type="project" value="TreeGrafter"/>
</dbReference>
<feature type="transmembrane region" description="Helical" evidence="5">
    <location>
        <begin position="12"/>
        <end position="39"/>
    </location>
</feature>
<dbReference type="AlphaFoldDB" id="A0A068S8D3"/>
<evidence type="ECO:0000256" key="4">
    <source>
        <dbReference type="ARBA" id="ARBA00023136"/>
    </source>
</evidence>
<keyword evidence="2 5" id="KW-0812">Transmembrane</keyword>
<organism evidence="6 7">
    <name type="scientific">Lichtheimia corymbifera JMRC:FSU:9682</name>
    <dbReference type="NCBI Taxonomy" id="1263082"/>
    <lineage>
        <taxon>Eukaryota</taxon>
        <taxon>Fungi</taxon>
        <taxon>Fungi incertae sedis</taxon>
        <taxon>Mucoromycota</taxon>
        <taxon>Mucoromycotina</taxon>
        <taxon>Mucoromycetes</taxon>
        <taxon>Mucorales</taxon>
        <taxon>Lichtheimiaceae</taxon>
        <taxon>Lichtheimia</taxon>
    </lineage>
</organism>
<feature type="transmembrane region" description="Helical" evidence="5">
    <location>
        <begin position="252"/>
        <end position="276"/>
    </location>
</feature>
<dbReference type="VEuPathDB" id="FungiDB:LCOR_09486.1"/>
<dbReference type="Proteomes" id="UP000027586">
    <property type="component" value="Unassembled WGS sequence"/>
</dbReference>
<feature type="transmembrane region" description="Helical" evidence="5">
    <location>
        <begin position="121"/>
        <end position="141"/>
    </location>
</feature>
<feature type="transmembrane region" description="Helical" evidence="5">
    <location>
        <begin position="218"/>
        <end position="240"/>
    </location>
</feature>
<dbReference type="GO" id="GO:0022857">
    <property type="term" value="F:transmembrane transporter activity"/>
    <property type="evidence" value="ECO:0007669"/>
    <property type="project" value="InterPro"/>
</dbReference>
<evidence type="ECO:0000256" key="2">
    <source>
        <dbReference type="ARBA" id="ARBA00022692"/>
    </source>
</evidence>
<accession>A0A068S8D3</accession>
<dbReference type="InterPro" id="IPR011701">
    <property type="entry name" value="MFS"/>
</dbReference>
<name>A0A068S8D3_9FUNG</name>
<evidence type="ECO:0000313" key="7">
    <source>
        <dbReference type="Proteomes" id="UP000027586"/>
    </source>
</evidence>
<dbReference type="PANTHER" id="PTHR23501:SF102">
    <property type="entry name" value="DRUG TRANSPORTER, PUTATIVE (AFU_ORTHOLOGUE AFUA_3G08530)-RELATED"/>
    <property type="match status" value="1"/>
</dbReference>
<dbReference type="EMBL" id="CBTN010000059">
    <property type="protein sequence ID" value="CDH58633.1"/>
    <property type="molecule type" value="Genomic_DNA"/>
</dbReference>
<feature type="transmembrane region" description="Helical" evidence="5">
    <location>
        <begin position="321"/>
        <end position="340"/>
    </location>
</feature>
<evidence type="ECO:0000256" key="3">
    <source>
        <dbReference type="ARBA" id="ARBA00022989"/>
    </source>
</evidence>
<feature type="transmembrane region" description="Helical" evidence="5">
    <location>
        <begin position="79"/>
        <end position="101"/>
    </location>
</feature>
<feature type="transmembrane region" description="Helical" evidence="5">
    <location>
        <begin position="193"/>
        <end position="212"/>
    </location>
</feature>
<gene>
    <name evidence="6" type="ORF">LCOR_09486.1</name>
</gene>
<protein>
    <submittedName>
        <fullName evidence="6">Mfs general substrate transporter</fullName>
    </submittedName>
</protein>
<dbReference type="Gene3D" id="1.20.1250.20">
    <property type="entry name" value="MFS general substrate transporter like domains"/>
    <property type="match status" value="1"/>
</dbReference>
<reference evidence="6" key="1">
    <citation type="submission" date="2013-08" db="EMBL/GenBank/DDBJ databases">
        <title>Gene expansion shapes genome architecture in the human pathogen Lichtheimia corymbifera: an evolutionary genomics analysis in the ancient terrestrial Mucorales (Mucoromycotina).</title>
        <authorList>
            <person name="Schwartze V.U."/>
            <person name="Winter S."/>
            <person name="Shelest E."/>
            <person name="Marcet-Houben M."/>
            <person name="Horn F."/>
            <person name="Wehner S."/>
            <person name="Hoffmann K."/>
            <person name="Riege K."/>
            <person name="Sammeth M."/>
            <person name="Nowrousian M."/>
            <person name="Valiante V."/>
            <person name="Linde J."/>
            <person name="Jacobsen I.D."/>
            <person name="Marz M."/>
            <person name="Brakhage A.A."/>
            <person name="Gabaldon T."/>
            <person name="Bocker S."/>
            <person name="Voigt K."/>
        </authorList>
    </citation>
    <scope>NUCLEOTIDE SEQUENCE [LARGE SCALE GENOMIC DNA]</scope>
    <source>
        <strain evidence="6">FSU 9682</strain>
    </source>
</reference>
<keyword evidence="7" id="KW-1185">Reference proteome</keyword>
<sequence>MKGSSKLAIPLLQFVALLLAIPPGAIGMIIIALFLHLPIEKEELRTKLKRIDYAGIFLVMGATVLFMLAMSFISQGYPWGSPLIIAPLVSTILLVGLLIFVETKVAIEPLLPPRLFFKLPVVCLSICNLSFGLIDTAYVYHTPTYFQIVLADSSMISGVRLIPFDVCSMITAFVVGWLITLRGYYRPQLSGGFALYGICFGLFIMLDANTSWAEISGFMLIGGIGVGGITGSSPVALQASVEEKDVAVVSGLLGYTIMLGGGIGVALAFALIHLYLQNNLPRMIPPEYAERIIDNPGFIREGLPSDYFDAAIMVYNDAYKMLWYLMVVFSGIAFVSSLFVKQYSLKRG</sequence>
<dbReference type="SUPFAM" id="SSF103473">
    <property type="entry name" value="MFS general substrate transporter"/>
    <property type="match status" value="1"/>
</dbReference>
<feature type="transmembrane region" description="Helical" evidence="5">
    <location>
        <begin position="51"/>
        <end position="73"/>
    </location>
</feature>
<dbReference type="STRING" id="1263082.A0A068S8D3"/>
<comment type="caution">
    <text evidence="6">The sequence shown here is derived from an EMBL/GenBank/DDBJ whole genome shotgun (WGS) entry which is preliminary data.</text>
</comment>
<keyword evidence="4 5" id="KW-0472">Membrane</keyword>
<feature type="transmembrane region" description="Helical" evidence="5">
    <location>
        <begin position="161"/>
        <end position="181"/>
    </location>
</feature>
<evidence type="ECO:0000313" key="6">
    <source>
        <dbReference type="EMBL" id="CDH58633.1"/>
    </source>
</evidence>
<dbReference type="PANTHER" id="PTHR23501">
    <property type="entry name" value="MAJOR FACILITATOR SUPERFAMILY"/>
    <property type="match status" value="1"/>
</dbReference>
<keyword evidence="3 5" id="KW-1133">Transmembrane helix</keyword>
<dbReference type="InterPro" id="IPR036259">
    <property type="entry name" value="MFS_trans_sf"/>
</dbReference>
<proteinExistence type="predicted"/>
<comment type="subcellular location">
    <subcellularLocation>
        <location evidence="1">Membrane</location>
        <topology evidence="1">Multi-pass membrane protein</topology>
    </subcellularLocation>
</comment>
<evidence type="ECO:0000256" key="5">
    <source>
        <dbReference type="SAM" id="Phobius"/>
    </source>
</evidence>